<feature type="compositionally biased region" description="Acidic residues" evidence="1">
    <location>
        <begin position="332"/>
        <end position="341"/>
    </location>
</feature>
<accession>A0ABX9NIF1</accession>
<protein>
    <submittedName>
        <fullName evidence="2">Uncharacterized protein</fullName>
    </submittedName>
</protein>
<name>A0ABX9NIF1_9GAMM</name>
<gene>
    <name evidence="2" type="ORF">D5077_21260</name>
</gene>
<proteinExistence type="predicted"/>
<comment type="caution">
    <text evidence="2">The sequence shown here is derived from an EMBL/GenBank/DDBJ whole genome shotgun (WGS) entry which is preliminary data.</text>
</comment>
<dbReference type="GeneID" id="49320851"/>
<feature type="region of interest" description="Disordered" evidence="1">
    <location>
        <begin position="294"/>
        <end position="341"/>
    </location>
</feature>
<dbReference type="Proteomes" id="UP000266633">
    <property type="component" value="Unassembled WGS sequence"/>
</dbReference>
<evidence type="ECO:0000313" key="3">
    <source>
        <dbReference type="Proteomes" id="UP000266633"/>
    </source>
</evidence>
<keyword evidence="3" id="KW-1185">Reference proteome</keyword>
<dbReference type="EMBL" id="QZDO01000088">
    <property type="protein sequence ID" value="RJL65743.1"/>
    <property type="molecule type" value="Genomic_DNA"/>
</dbReference>
<evidence type="ECO:0000313" key="2">
    <source>
        <dbReference type="EMBL" id="RJL65743.1"/>
    </source>
</evidence>
<sequence length="341" mass="38918">MLNFPSLLTQESLDELRFVVESVCDSNDGRIYWKGPEIQLSEYGSAVHNRLLLTYRLEDGVSILSTAEPEALRTWFQDVWCPLHHAVIKKDGECYRKAAVSLLQKDMHTLICALARAKDDRDDVILNRVCTYESQNICFDDNLWASLMSIMYYQNKHAFSAAKYISSDFGIAMILHRFGKEAVFNYFVQSKLLRTLDQFQPPLLLLRWIYGNSEAALNEWVARKLPELQSSSLSTDFLLHAASIFTELLRTVSLQYGWPLAMKSIQWEPTLLSLPARQYARTPQVDRIQGEMFSGPHLHSASQSEEQPEPEKSSGLGRFAPLNPVQSIHPDAEEETDDPTQ</sequence>
<reference evidence="2 3" key="1">
    <citation type="submission" date="2018-09" db="EMBL/GenBank/DDBJ databases">
        <title>Phylogenetic diversity of Pectobacterium and Dickeya strains causing blackleg disease of potato in Morocco.</title>
        <authorList>
            <person name="Oulghazi S."/>
            <person name="Moumni M."/>
            <person name="Faure D."/>
        </authorList>
    </citation>
    <scope>NUCLEOTIDE SEQUENCE [LARGE SCALE GENOMIC DNA]</scope>
    <source>
        <strain evidence="2 3">S4.16.03.LID</strain>
    </source>
</reference>
<dbReference type="RefSeq" id="WP_024108181.1">
    <property type="nucleotide sequence ID" value="NZ_CP031560.1"/>
</dbReference>
<evidence type="ECO:0000256" key="1">
    <source>
        <dbReference type="SAM" id="MobiDB-lite"/>
    </source>
</evidence>
<organism evidence="2 3">
    <name type="scientific">Dickeya dianthicola</name>
    <dbReference type="NCBI Taxonomy" id="204039"/>
    <lineage>
        <taxon>Bacteria</taxon>
        <taxon>Pseudomonadati</taxon>
        <taxon>Pseudomonadota</taxon>
        <taxon>Gammaproteobacteria</taxon>
        <taxon>Enterobacterales</taxon>
        <taxon>Pectobacteriaceae</taxon>
        <taxon>Dickeya</taxon>
    </lineage>
</organism>